<dbReference type="EMBL" id="KE345945">
    <property type="protein sequence ID" value="EXC21528.1"/>
    <property type="molecule type" value="Genomic_DNA"/>
</dbReference>
<evidence type="ECO:0008006" key="3">
    <source>
        <dbReference type="Google" id="ProtNLM"/>
    </source>
</evidence>
<evidence type="ECO:0000313" key="2">
    <source>
        <dbReference type="Proteomes" id="UP000030645"/>
    </source>
</evidence>
<sequence length="76" mass="8745">MSSRGLSSTTGRDYDDGATMVNIFPKLKRIWLCLPECREWVGISGWTVDIPVRIMPRLEYLNLQNCDQLQALPDFL</sequence>
<dbReference type="AlphaFoldDB" id="W9SCN6"/>
<dbReference type="Proteomes" id="UP000030645">
    <property type="component" value="Unassembled WGS sequence"/>
</dbReference>
<organism evidence="1 2">
    <name type="scientific">Morus notabilis</name>
    <dbReference type="NCBI Taxonomy" id="981085"/>
    <lineage>
        <taxon>Eukaryota</taxon>
        <taxon>Viridiplantae</taxon>
        <taxon>Streptophyta</taxon>
        <taxon>Embryophyta</taxon>
        <taxon>Tracheophyta</taxon>
        <taxon>Spermatophyta</taxon>
        <taxon>Magnoliopsida</taxon>
        <taxon>eudicotyledons</taxon>
        <taxon>Gunneridae</taxon>
        <taxon>Pentapetalae</taxon>
        <taxon>rosids</taxon>
        <taxon>fabids</taxon>
        <taxon>Rosales</taxon>
        <taxon>Moraceae</taxon>
        <taxon>Moreae</taxon>
        <taxon>Morus</taxon>
    </lineage>
</organism>
<protein>
    <recommendedName>
        <fullName evidence="3">Disease resistance protein</fullName>
    </recommendedName>
</protein>
<dbReference type="eggNOG" id="ENOG502SW84">
    <property type="taxonomic scope" value="Eukaryota"/>
</dbReference>
<proteinExistence type="predicted"/>
<accession>W9SCN6</accession>
<name>W9SCN6_9ROSA</name>
<keyword evidence="2" id="KW-1185">Reference proteome</keyword>
<evidence type="ECO:0000313" key="1">
    <source>
        <dbReference type="EMBL" id="EXC21528.1"/>
    </source>
</evidence>
<reference evidence="2" key="1">
    <citation type="submission" date="2013-01" db="EMBL/GenBank/DDBJ databases">
        <title>Draft Genome Sequence of a Mulberry Tree, Morus notabilis C.K. Schneid.</title>
        <authorList>
            <person name="He N."/>
            <person name="Zhao S."/>
        </authorList>
    </citation>
    <scope>NUCLEOTIDE SEQUENCE</scope>
</reference>
<gene>
    <name evidence="1" type="ORF">L484_014883</name>
</gene>